<gene>
    <name evidence="1" type="ORF">A0H81_05007</name>
</gene>
<dbReference type="Proteomes" id="UP000092993">
    <property type="component" value="Unassembled WGS sequence"/>
</dbReference>
<accession>A0A1C7ME93</accession>
<comment type="caution">
    <text evidence="1">The sequence shown here is derived from an EMBL/GenBank/DDBJ whole genome shotgun (WGS) entry which is preliminary data.</text>
</comment>
<sequence length="200" mass="22827">MSHIPKRCYYQLPPPEARVTVSGLKAFPKGIGCDGASIVPQPVLNVTPVYFYQLCIVDGPIYFNYRGYPMSLRRLAELPEEEIATTMLGPQDVVLADFDAISLRIVWPSKPRCLHYSEEIRLFSPYPRKEGPSFHHGHKRVELAKRVAEIFSDAFYTFDGREGLSEGSEWPLDLNNLYLLALENHRGFEFQAVLSYDRGE</sequence>
<dbReference type="AlphaFoldDB" id="A0A1C7ME93"/>
<reference evidence="1 2" key="1">
    <citation type="submission" date="2016-03" db="EMBL/GenBank/DDBJ databases">
        <title>Whole genome sequencing of Grifola frondosa 9006-11.</title>
        <authorList>
            <person name="Min B."/>
            <person name="Park H."/>
            <person name="Kim J.-G."/>
            <person name="Cho H."/>
            <person name="Oh Y.-L."/>
            <person name="Kong W.-S."/>
            <person name="Choi I.-G."/>
        </authorList>
    </citation>
    <scope>NUCLEOTIDE SEQUENCE [LARGE SCALE GENOMIC DNA]</scope>
    <source>
        <strain evidence="1 2">9006-11</strain>
    </source>
</reference>
<evidence type="ECO:0000313" key="1">
    <source>
        <dbReference type="EMBL" id="OBZ75128.1"/>
    </source>
</evidence>
<organism evidence="1 2">
    <name type="scientific">Grifola frondosa</name>
    <name type="common">Maitake</name>
    <name type="synonym">Polyporus frondosus</name>
    <dbReference type="NCBI Taxonomy" id="5627"/>
    <lineage>
        <taxon>Eukaryota</taxon>
        <taxon>Fungi</taxon>
        <taxon>Dikarya</taxon>
        <taxon>Basidiomycota</taxon>
        <taxon>Agaricomycotina</taxon>
        <taxon>Agaricomycetes</taxon>
        <taxon>Polyporales</taxon>
        <taxon>Grifolaceae</taxon>
        <taxon>Grifola</taxon>
    </lineage>
</organism>
<proteinExistence type="predicted"/>
<keyword evidence="2" id="KW-1185">Reference proteome</keyword>
<protein>
    <submittedName>
        <fullName evidence="1">Uncharacterized protein</fullName>
    </submittedName>
</protein>
<evidence type="ECO:0000313" key="2">
    <source>
        <dbReference type="Proteomes" id="UP000092993"/>
    </source>
</evidence>
<name>A0A1C7ME93_GRIFR</name>
<dbReference type="EMBL" id="LUGG01000004">
    <property type="protein sequence ID" value="OBZ75128.1"/>
    <property type="molecule type" value="Genomic_DNA"/>
</dbReference>